<dbReference type="PROSITE" id="PS50109">
    <property type="entry name" value="HIS_KIN"/>
    <property type="match status" value="1"/>
</dbReference>
<proteinExistence type="predicted"/>
<evidence type="ECO:0000313" key="10">
    <source>
        <dbReference type="EMBL" id="GAA4308287.1"/>
    </source>
</evidence>
<dbReference type="PROSITE" id="PS50110">
    <property type="entry name" value="RESPONSE_REGULATORY"/>
    <property type="match status" value="2"/>
</dbReference>
<dbReference type="Gene3D" id="3.40.50.2300">
    <property type="match status" value="2"/>
</dbReference>
<dbReference type="InterPro" id="IPR003661">
    <property type="entry name" value="HisK_dim/P_dom"/>
</dbReference>
<keyword evidence="7" id="KW-1133">Transmembrane helix</keyword>
<dbReference type="InterPro" id="IPR011006">
    <property type="entry name" value="CheY-like_superfamily"/>
</dbReference>
<organism evidence="10 11">
    <name type="scientific">Mucilaginibacter gynuensis</name>
    <dbReference type="NCBI Taxonomy" id="1302236"/>
    <lineage>
        <taxon>Bacteria</taxon>
        <taxon>Pseudomonadati</taxon>
        <taxon>Bacteroidota</taxon>
        <taxon>Sphingobacteriia</taxon>
        <taxon>Sphingobacteriales</taxon>
        <taxon>Sphingobacteriaceae</taxon>
        <taxon>Mucilaginibacter</taxon>
    </lineage>
</organism>
<evidence type="ECO:0000256" key="6">
    <source>
        <dbReference type="SAM" id="Coils"/>
    </source>
</evidence>
<keyword evidence="11" id="KW-1185">Reference proteome</keyword>
<dbReference type="SMART" id="SM00448">
    <property type="entry name" value="REC"/>
    <property type="match status" value="2"/>
</dbReference>
<feature type="transmembrane region" description="Helical" evidence="7">
    <location>
        <begin position="76"/>
        <end position="94"/>
    </location>
</feature>
<evidence type="ECO:0000313" key="11">
    <source>
        <dbReference type="Proteomes" id="UP001500582"/>
    </source>
</evidence>
<keyword evidence="7" id="KW-0812">Transmembrane</keyword>
<dbReference type="InterPro" id="IPR003594">
    <property type="entry name" value="HATPase_dom"/>
</dbReference>
<feature type="modified residue" description="4-aspartylphosphate" evidence="5">
    <location>
        <position position="681"/>
    </location>
</feature>
<reference evidence="11" key="1">
    <citation type="journal article" date="2019" name="Int. J. Syst. Evol. Microbiol.">
        <title>The Global Catalogue of Microorganisms (GCM) 10K type strain sequencing project: providing services to taxonomists for standard genome sequencing and annotation.</title>
        <authorList>
            <consortium name="The Broad Institute Genomics Platform"/>
            <consortium name="The Broad Institute Genome Sequencing Center for Infectious Disease"/>
            <person name="Wu L."/>
            <person name="Ma J."/>
        </authorList>
    </citation>
    <scope>NUCLEOTIDE SEQUENCE [LARGE SCALE GENOMIC DNA]</scope>
    <source>
        <strain evidence="11">JCM 17705</strain>
    </source>
</reference>
<feature type="transmembrane region" description="Helical" evidence="7">
    <location>
        <begin position="123"/>
        <end position="140"/>
    </location>
</feature>
<dbReference type="SUPFAM" id="SSF52172">
    <property type="entry name" value="CheY-like"/>
    <property type="match status" value="2"/>
</dbReference>
<keyword evidence="3 5" id="KW-0597">Phosphoprotein</keyword>
<dbReference type="PRINTS" id="PR00344">
    <property type="entry name" value="BCTRLSENSOR"/>
</dbReference>
<dbReference type="Gene3D" id="1.10.287.130">
    <property type="match status" value="1"/>
</dbReference>
<keyword evidence="6" id="KW-0175">Coiled coil</keyword>
<dbReference type="InterPro" id="IPR005467">
    <property type="entry name" value="His_kinase_dom"/>
</dbReference>
<dbReference type="Proteomes" id="UP001500582">
    <property type="component" value="Unassembled WGS sequence"/>
</dbReference>
<evidence type="ECO:0000256" key="7">
    <source>
        <dbReference type="SAM" id="Phobius"/>
    </source>
</evidence>
<dbReference type="InterPro" id="IPR036097">
    <property type="entry name" value="HisK_dim/P_sf"/>
</dbReference>
<dbReference type="InterPro" id="IPR036890">
    <property type="entry name" value="HATPase_C_sf"/>
</dbReference>
<dbReference type="Gene3D" id="3.30.565.10">
    <property type="entry name" value="Histidine kinase-like ATPase, C-terminal domain"/>
    <property type="match status" value="1"/>
</dbReference>
<feature type="transmembrane region" description="Helical" evidence="7">
    <location>
        <begin position="100"/>
        <end position="116"/>
    </location>
</feature>
<dbReference type="SUPFAM" id="SSF47384">
    <property type="entry name" value="Homodimeric domain of signal transducing histidine kinase"/>
    <property type="match status" value="1"/>
</dbReference>
<dbReference type="Pfam" id="PF00512">
    <property type="entry name" value="HisKA"/>
    <property type="match status" value="1"/>
</dbReference>
<dbReference type="SMART" id="SM00387">
    <property type="entry name" value="HATPase_c"/>
    <property type="match status" value="1"/>
</dbReference>
<feature type="domain" description="Histidine kinase" evidence="8">
    <location>
        <begin position="249"/>
        <end position="471"/>
    </location>
</feature>
<protein>
    <recommendedName>
        <fullName evidence="2">histidine kinase</fullName>
        <ecNumber evidence="2">2.7.13.3</ecNumber>
    </recommendedName>
</protein>
<evidence type="ECO:0000256" key="2">
    <source>
        <dbReference type="ARBA" id="ARBA00012438"/>
    </source>
</evidence>
<accession>A0ABP8FPQ0</accession>
<dbReference type="InterPro" id="IPR001789">
    <property type="entry name" value="Sig_transdc_resp-reg_receiver"/>
</dbReference>
<dbReference type="SMART" id="SM00388">
    <property type="entry name" value="HisKA"/>
    <property type="match status" value="1"/>
</dbReference>
<dbReference type="CDD" id="cd17546">
    <property type="entry name" value="REC_hyHK_CKI1_RcsC-like"/>
    <property type="match status" value="1"/>
</dbReference>
<gene>
    <name evidence="10" type="ORF">GCM10023149_02160</name>
</gene>
<sequence>MLEHTPTAEHSVYGNLLKAEVKKRSDTLMDYFLAGYFILGLVIAGFYDTWTIAISISTLCLIAYYGVKFLLPKSTLYQYVLSAVMGVFMAQFIYQMHGMFEMHFFAFIGSAILITYQNWKLQLPILLVVGLHHALFSYLQNSGVKDIYFTQLNYFDFQTFVIHILLTTVIFFVCGLWAYQFNRASERQIIQTIQMTELQQEVALAEERKENQEKLEKLNRELMLSNQQLDHSRREAEEANQAKSVFLATMSHEIRTPMNGVIGMSTLLAETALTDQQRMYTETITNCGESLLTVINNILDFSKIEAGSMELEQEDLHLRSCIEEVLDIFSTKVANSGIEIAYVIDEDVPQQIIGDKVRLQQVLTNLVGNAIKFTFQGEVIVQVKTLDSTDKDALKIQFEVRDTGIGIPEEKRERLFKAFSQVDSSTTRKYGGTGLGLVISEKLVNLMDGQISVSSTAGAGSVFSFTIITSAGTKELQPYVQYDMSEHEGKRVLVVDDNLTNRNILNIQLRNWKLEPITVSSGQEALYLLDADARFDLIITDAQMPNMDGMELARLIKNKLPHIPIILLSSIGDERRGENSKLFSHILTKPIKQHALSKYILSSLQVEPQTSNTTRTTQPKIPADLGIKCPMKILIAEDNKINQKVIMHMLMKMGYEAAVVEDGAQAIKEVIENDYDLVLMDMQMPVMDGLEATQHIRLYDHIKQPIIIALTANTLTGHREECIEAGMNDYISKPVRIDELINKLESWYALKPPVNI</sequence>
<keyword evidence="7" id="KW-0472">Membrane</keyword>
<dbReference type="EMBL" id="BAABFT010000001">
    <property type="protein sequence ID" value="GAA4308287.1"/>
    <property type="molecule type" value="Genomic_DNA"/>
</dbReference>
<keyword evidence="4" id="KW-0902">Two-component regulatory system</keyword>
<evidence type="ECO:0000259" key="8">
    <source>
        <dbReference type="PROSITE" id="PS50109"/>
    </source>
</evidence>
<dbReference type="Pfam" id="PF00072">
    <property type="entry name" value="Response_reg"/>
    <property type="match status" value="2"/>
</dbReference>
<feature type="domain" description="Response regulatory" evidence="9">
    <location>
        <begin position="632"/>
        <end position="748"/>
    </location>
</feature>
<dbReference type="RefSeq" id="WP_345209123.1">
    <property type="nucleotide sequence ID" value="NZ_BAABFT010000001.1"/>
</dbReference>
<dbReference type="SUPFAM" id="SSF55874">
    <property type="entry name" value="ATPase domain of HSP90 chaperone/DNA topoisomerase II/histidine kinase"/>
    <property type="match status" value="1"/>
</dbReference>
<evidence type="ECO:0000256" key="4">
    <source>
        <dbReference type="ARBA" id="ARBA00023012"/>
    </source>
</evidence>
<feature type="domain" description="Response regulatory" evidence="9">
    <location>
        <begin position="491"/>
        <end position="604"/>
    </location>
</feature>
<evidence type="ECO:0000256" key="1">
    <source>
        <dbReference type="ARBA" id="ARBA00000085"/>
    </source>
</evidence>
<comment type="catalytic activity">
    <reaction evidence="1">
        <text>ATP + protein L-histidine = ADP + protein N-phospho-L-histidine.</text>
        <dbReference type="EC" id="2.7.13.3"/>
    </reaction>
</comment>
<comment type="caution">
    <text evidence="10">The sequence shown here is derived from an EMBL/GenBank/DDBJ whole genome shotgun (WGS) entry which is preliminary data.</text>
</comment>
<evidence type="ECO:0000256" key="3">
    <source>
        <dbReference type="ARBA" id="ARBA00022553"/>
    </source>
</evidence>
<dbReference type="PANTHER" id="PTHR45339">
    <property type="entry name" value="HYBRID SIGNAL TRANSDUCTION HISTIDINE KINASE J"/>
    <property type="match status" value="1"/>
</dbReference>
<dbReference type="InterPro" id="IPR004358">
    <property type="entry name" value="Sig_transdc_His_kin-like_C"/>
</dbReference>
<dbReference type="PANTHER" id="PTHR45339:SF1">
    <property type="entry name" value="HYBRID SIGNAL TRANSDUCTION HISTIDINE KINASE J"/>
    <property type="match status" value="1"/>
</dbReference>
<dbReference type="CDD" id="cd00082">
    <property type="entry name" value="HisKA"/>
    <property type="match status" value="1"/>
</dbReference>
<feature type="coiled-coil region" evidence="6">
    <location>
        <begin position="195"/>
        <end position="242"/>
    </location>
</feature>
<evidence type="ECO:0000259" key="9">
    <source>
        <dbReference type="PROSITE" id="PS50110"/>
    </source>
</evidence>
<name>A0ABP8FPQ0_9SPHI</name>
<dbReference type="CDD" id="cd00156">
    <property type="entry name" value="REC"/>
    <property type="match status" value="1"/>
</dbReference>
<feature type="transmembrane region" description="Helical" evidence="7">
    <location>
        <begin position="28"/>
        <end position="46"/>
    </location>
</feature>
<evidence type="ECO:0000256" key="5">
    <source>
        <dbReference type="PROSITE-ProRule" id="PRU00169"/>
    </source>
</evidence>
<feature type="modified residue" description="4-aspartylphosphate" evidence="5">
    <location>
        <position position="541"/>
    </location>
</feature>
<feature type="transmembrane region" description="Helical" evidence="7">
    <location>
        <begin position="160"/>
        <end position="179"/>
    </location>
</feature>
<dbReference type="Pfam" id="PF02518">
    <property type="entry name" value="HATPase_c"/>
    <property type="match status" value="1"/>
</dbReference>
<dbReference type="CDD" id="cd16922">
    <property type="entry name" value="HATPase_EvgS-ArcB-TorS-like"/>
    <property type="match status" value="1"/>
</dbReference>
<dbReference type="EC" id="2.7.13.3" evidence="2"/>